<evidence type="ECO:0000313" key="3">
    <source>
        <dbReference type="Proteomes" id="UP000726737"/>
    </source>
</evidence>
<feature type="compositionally biased region" description="Basic and acidic residues" evidence="1">
    <location>
        <begin position="40"/>
        <end position="56"/>
    </location>
</feature>
<reference evidence="2" key="1">
    <citation type="journal article" date="2020" name="Fungal Divers.">
        <title>Resolving the Mortierellaceae phylogeny through synthesis of multi-gene phylogenetics and phylogenomics.</title>
        <authorList>
            <person name="Vandepol N."/>
            <person name="Liber J."/>
            <person name="Desiro A."/>
            <person name="Na H."/>
            <person name="Kennedy M."/>
            <person name="Barry K."/>
            <person name="Grigoriev I.V."/>
            <person name="Miller A.N."/>
            <person name="O'Donnell K."/>
            <person name="Stajich J.E."/>
            <person name="Bonito G."/>
        </authorList>
    </citation>
    <scope>NUCLEOTIDE SEQUENCE</scope>
    <source>
        <strain evidence="2">KOD948</strain>
    </source>
</reference>
<dbReference type="AlphaFoldDB" id="A0A9P6PJ96"/>
<accession>A0A9P6PJ96</accession>
<evidence type="ECO:0000256" key="1">
    <source>
        <dbReference type="SAM" id="MobiDB-lite"/>
    </source>
</evidence>
<comment type="caution">
    <text evidence="2">The sequence shown here is derived from an EMBL/GenBank/DDBJ whole genome shotgun (WGS) entry which is preliminary data.</text>
</comment>
<dbReference type="EMBL" id="JAAAJA010001629">
    <property type="protein sequence ID" value="KAG0247067.1"/>
    <property type="molecule type" value="Genomic_DNA"/>
</dbReference>
<evidence type="ECO:0000313" key="2">
    <source>
        <dbReference type="EMBL" id="KAG0247067.1"/>
    </source>
</evidence>
<name>A0A9P6PJ96_9FUNG</name>
<protein>
    <submittedName>
        <fullName evidence="2">Uncharacterized protein</fullName>
    </submittedName>
</protein>
<sequence length="56" mass="6621">MSSQYEHNTFSDSDIDDYHHHLLERKAYQEAEYGDPPLNADDRFYNDDDDAGRRSP</sequence>
<gene>
    <name evidence="2" type="ORF">BG011_002090</name>
</gene>
<feature type="region of interest" description="Disordered" evidence="1">
    <location>
        <begin position="27"/>
        <end position="56"/>
    </location>
</feature>
<organism evidence="2 3">
    <name type="scientific">Mortierella polycephala</name>
    <dbReference type="NCBI Taxonomy" id="41804"/>
    <lineage>
        <taxon>Eukaryota</taxon>
        <taxon>Fungi</taxon>
        <taxon>Fungi incertae sedis</taxon>
        <taxon>Mucoromycota</taxon>
        <taxon>Mortierellomycotina</taxon>
        <taxon>Mortierellomycetes</taxon>
        <taxon>Mortierellales</taxon>
        <taxon>Mortierellaceae</taxon>
        <taxon>Mortierella</taxon>
    </lineage>
</organism>
<proteinExistence type="predicted"/>
<feature type="non-terminal residue" evidence="2">
    <location>
        <position position="56"/>
    </location>
</feature>
<dbReference type="Proteomes" id="UP000726737">
    <property type="component" value="Unassembled WGS sequence"/>
</dbReference>
<keyword evidence="3" id="KW-1185">Reference proteome</keyword>